<gene>
    <name evidence="2" type="ORF">PXH66_08280</name>
</gene>
<keyword evidence="3" id="KW-1185">Reference proteome</keyword>
<keyword evidence="1" id="KW-0472">Membrane</keyword>
<dbReference type="AlphaFoldDB" id="A0AAF0CRP7"/>
<reference evidence="2" key="1">
    <citation type="submission" date="2023-03" db="EMBL/GenBank/DDBJ databases">
        <title>Lomoglobus Profundus gen. nov., sp. nov., a novel member of the phylum Verrucomicrobia, isolated from deep-marine sediment of South China Sea.</title>
        <authorList>
            <person name="Ahmad T."/>
            <person name="Ishaq S.E."/>
            <person name="Wang F."/>
        </authorList>
    </citation>
    <scope>NUCLEOTIDE SEQUENCE</scope>
    <source>
        <strain evidence="2">LMO-M01</strain>
    </source>
</reference>
<keyword evidence="1" id="KW-0812">Transmembrane</keyword>
<dbReference type="RefSeq" id="WP_330929596.1">
    <property type="nucleotide sequence ID" value="NZ_CP119075.1"/>
</dbReference>
<sequence length="138" mass="14441">MTTAELQAASLAYAVAITRRELNLPPSGPLDITQRGPYLRALSARILAEPGVYSAQTLDSAQRYIVTGDQKPFEGLSAGEAVSIFTGELVNQVTDAGEAVAGVGQGVLTTAKIARYFIPVGLAVIVGAWVLRKAGIIK</sequence>
<feature type="transmembrane region" description="Helical" evidence="1">
    <location>
        <begin position="113"/>
        <end position="131"/>
    </location>
</feature>
<evidence type="ECO:0000313" key="3">
    <source>
        <dbReference type="Proteomes" id="UP001218638"/>
    </source>
</evidence>
<name>A0AAF0CRP7_9BACT</name>
<protein>
    <submittedName>
        <fullName evidence="2">Uncharacterized protein</fullName>
    </submittedName>
</protein>
<dbReference type="KEGG" id="slom:PXH66_08280"/>
<dbReference type="Proteomes" id="UP001218638">
    <property type="component" value="Chromosome"/>
</dbReference>
<evidence type="ECO:0000313" key="2">
    <source>
        <dbReference type="EMBL" id="WED66845.1"/>
    </source>
</evidence>
<evidence type="ECO:0000256" key="1">
    <source>
        <dbReference type="SAM" id="Phobius"/>
    </source>
</evidence>
<accession>A0AAF0CRP7</accession>
<dbReference type="EMBL" id="CP119075">
    <property type="protein sequence ID" value="WED66845.1"/>
    <property type="molecule type" value="Genomic_DNA"/>
</dbReference>
<organism evidence="2 3">
    <name type="scientific">Synoicihabitans lomoniglobus</name>
    <dbReference type="NCBI Taxonomy" id="2909285"/>
    <lineage>
        <taxon>Bacteria</taxon>
        <taxon>Pseudomonadati</taxon>
        <taxon>Verrucomicrobiota</taxon>
        <taxon>Opitutia</taxon>
        <taxon>Opitutales</taxon>
        <taxon>Opitutaceae</taxon>
        <taxon>Synoicihabitans</taxon>
    </lineage>
</organism>
<keyword evidence="1" id="KW-1133">Transmembrane helix</keyword>
<proteinExistence type="predicted"/>